<feature type="chain" id="PRO_5003216893" evidence="1">
    <location>
        <begin position="20"/>
        <end position="205"/>
    </location>
</feature>
<dbReference type="HOGENOM" id="CLU_1338285_0_0_1"/>
<feature type="signal peptide" evidence="1">
    <location>
        <begin position="1"/>
        <end position="19"/>
    </location>
</feature>
<dbReference type="OrthoDB" id="2542930at2759"/>
<keyword evidence="1" id="KW-0732">Signal</keyword>
<accession>E6ZS63</accession>
<name>E6ZS63_SPORE</name>
<evidence type="ECO:0000313" key="2">
    <source>
        <dbReference type="EMBL" id="CBQ70070.1"/>
    </source>
</evidence>
<reference evidence="2 3" key="1">
    <citation type="journal article" date="2010" name="Science">
        <title>Pathogenicity determinants in smut fungi revealed by genome comparison.</title>
        <authorList>
            <person name="Schirawski J."/>
            <person name="Mannhaupt G."/>
            <person name="Muench K."/>
            <person name="Brefort T."/>
            <person name="Schipper K."/>
            <person name="Doehlemann G."/>
            <person name="Di Stasio M."/>
            <person name="Roessel N."/>
            <person name="Mendoza-Mendoza A."/>
            <person name="Pester D."/>
            <person name="Mueller O."/>
            <person name="Winterberg B."/>
            <person name="Meyer E."/>
            <person name="Ghareeb H."/>
            <person name="Wollenberg T."/>
            <person name="Muensterkoetter M."/>
            <person name="Wong P."/>
            <person name="Walter M."/>
            <person name="Stukenbrock E."/>
            <person name="Gueldener U."/>
            <person name="Kahmann R."/>
        </authorList>
    </citation>
    <scope>NUCLEOTIDE SEQUENCE [LARGE SCALE GENOMIC DNA]</scope>
    <source>
        <strain evidence="3">SRZ2</strain>
    </source>
</reference>
<gene>
    <name evidence="2" type="ORF">sr10050</name>
</gene>
<evidence type="ECO:0000256" key="1">
    <source>
        <dbReference type="SAM" id="SignalP"/>
    </source>
</evidence>
<organism evidence="2 3">
    <name type="scientific">Sporisorium reilianum (strain SRZ2)</name>
    <name type="common">Maize head smut fungus</name>
    <dbReference type="NCBI Taxonomy" id="999809"/>
    <lineage>
        <taxon>Eukaryota</taxon>
        <taxon>Fungi</taxon>
        <taxon>Dikarya</taxon>
        <taxon>Basidiomycota</taxon>
        <taxon>Ustilaginomycotina</taxon>
        <taxon>Ustilaginomycetes</taxon>
        <taxon>Ustilaginales</taxon>
        <taxon>Ustilaginaceae</taxon>
        <taxon>Sporisorium</taxon>
    </lineage>
</organism>
<dbReference type="eggNOG" id="ENOG502RE52">
    <property type="taxonomic scope" value="Eukaryota"/>
</dbReference>
<sequence length="205" mass="22996">MKVFALFTLASTAMALVSATHSSKRPSQPQPFRVPATVSPFTGKYWFQLRLIPSQRQEYAARLRDHIANVFRVPNVDVYEVHSAISEPALKGNLNYDRNFRRFLYLGHTYRGYPDMVLATPLDAMPRADGSHVWALLIARKPVHRLIGPRISACGFVTVSEGRAVLGSLAQQRSPDGGTLEPGHLLNIDEVFEELSMLRLPSWEP</sequence>
<proteinExistence type="predicted"/>
<dbReference type="EMBL" id="FQ311440">
    <property type="protein sequence ID" value="CBQ70070.1"/>
    <property type="molecule type" value="Genomic_DNA"/>
</dbReference>
<dbReference type="Proteomes" id="UP000008867">
    <property type="component" value="Chromosome 19"/>
</dbReference>
<evidence type="ECO:0000313" key="3">
    <source>
        <dbReference type="Proteomes" id="UP000008867"/>
    </source>
</evidence>
<keyword evidence="3" id="KW-1185">Reference proteome</keyword>
<protein>
    <submittedName>
        <fullName evidence="2">Conserved hypothetical Ustilaginaceae-specific protein</fullName>
    </submittedName>
</protein>
<dbReference type="AlphaFoldDB" id="E6ZS63"/>
<dbReference type="VEuPathDB" id="FungiDB:sr10050"/>